<dbReference type="InterPro" id="IPR027417">
    <property type="entry name" value="P-loop_NTPase"/>
</dbReference>
<keyword evidence="10" id="KW-1185">Reference proteome</keyword>
<gene>
    <name evidence="9" type="ORF">C1I91_26685</name>
</gene>
<dbReference type="OrthoDB" id="9766496at2"/>
<dbReference type="InterPro" id="IPR003688">
    <property type="entry name" value="TraG/VirD4"/>
</dbReference>
<dbReference type="Gene3D" id="3.40.50.300">
    <property type="entry name" value="P-loop containing nucleotide triphosphate hydrolases"/>
    <property type="match status" value="1"/>
</dbReference>
<dbReference type="InterPro" id="IPR051539">
    <property type="entry name" value="T4SS-coupling_protein"/>
</dbReference>
<dbReference type="RefSeq" id="WP_128215638.1">
    <property type="nucleotide sequence ID" value="NZ_CP025746.1"/>
</dbReference>
<keyword evidence="5 8" id="KW-1133">Transmembrane helix</keyword>
<evidence type="ECO:0000256" key="5">
    <source>
        <dbReference type="ARBA" id="ARBA00022989"/>
    </source>
</evidence>
<evidence type="ECO:0000256" key="1">
    <source>
        <dbReference type="ARBA" id="ARBA00004651"/>
    </source>
</evidence>
<sequence length="726" mass="82235">MKSKKKKLLISLLILVSGILFNLYFSSIIHQLLSKQMTILKIPNLIICIHSMAVSKKHLLLFLCLDGFIALFSVFYYLANNKPYQSDLRVITPKISTPVPAGQKQFGSAEWLTEKEKDSAFNSFILNTNDNGIKVLIEQGYDDLKEMKKGWNERNEREDEGEKKQEKCSERKEQFTMEGEKGNIQGKSKDETSKCSGEFTKTLLPQGGIVLGCKKHKGSEKIYFIGEDVHSLCIGATRSGKTRTVVLESIGTIALAGESMILSDPKGELYAYTYPFLERLGYEVIAIDFKNPEKSSRYNFLQPIIDAVDNNDVAKAIDATWDLTSQLVGEPKGERIWTDGEASIIASAIMSVVYDNKDDNNRKYQNMTNVYYFISEMCKATGNTMPIIEYVKKLNPSHPAKALLAISEVAPSKTRGSFYTAALTTLRLFTNPLINSMTNVSDYNPKETGSKKRAIFIILPDEKTTYYTLASLFVSQHYIELVKSADERGGRLKNRVNFLLDEFGNFATIPDFSNKLTVGGGRGIRFNLFLQSFAQLDDKYGKEVAKTIKGNCENWIYLQADDIDTLEEISKKLGNYTVSTYSLSASQAKFSTPSSSQSINLTHRALLAADEIRLISRPYSLITSRNNPAIMYSPDLSAWEFNKMFGLGDKEHNRKVRELRQNRRKSRNITMSDMDLWGIWLYYAAKEEMGLIKQSVRDMRMQVSKIQSGYFYEESEKKGELYSDED</sequence>
<dbReference type="PANTHER" id="PTHR37937">
    <property type="entry name" value="CONJUGATIVE TRANSFER: DNA TRANSPORT"/>
    <property type="match status" value="1"/>
</dbReference>
<proteinExistence type="inferred from homology"/>
<dbReference type="AlphaFoldDB" id="A0A410E0X3"/>
<evidence type="ECO:0000313" key="9">
    <source>
        <dbReference type="EMBL" id="QAA34938.1"/>
    </source>
</evidence>
<dbReference type="Pfam" id="PF02534">
    <property type="entry name" value="T4SS-DNA_transf"/>
    <property type="match status" value="1"/>
</dbReference>
<evidence type="ECO:0000256" key="3">
    <source>
        <dbReference type="ARBA" id="ARBA00022475"/>
    </source>
</evidence>
<dbReference type="NCBIfam" id="NF045973">
    <property type="entry name" value="conju_CD1115"/>
    <property type="match status" value="1"/>
</dbReference>
<dbReference type="CDD" id="cd01127">
    <property type="entry name" value="TrwB_TraG_TraD_VirD4"/>
    <property type="match status" value="1"/>
</dbReference>
<evidence type="ECO:0000256" key="2">
    <source>
        <dbReference type="ARBA" id="ARBA00008806"/>
    </source>
</evidence>
<evidence type="ECO:0000256" key="8">
    <source>
        <dbReference type="SAM" id="Phobius"/>
    </source>
</evidence>
<keyword evidence="3" id="KW-1003">Cell membrane</keyword>
<evidence type="ECO:0000256" key="4">
    <source>
        <dbReference type="ARBA" id="ARBA00022692"/>
    </source>
</evidence>
<dbReference type="Proteomes" id="UP000286268">
    <property type="component" value="Chromosome"/>
</dbReference>
<evidence type="ECO:0000256" key="7">
    <source>
        <dbReference type="SAM" id="MobiDB-lite"/>
    </source>
</evidence>
<accession>A0A410E0X3</accession>
<keyword evidence="4 8" id="KW-0812">Transmembrane</keyword>
<evidence type="ECO:0000313" key="10">
    <source>
        <dbReference type="Proteomes" id="UP000286268"/>
    </source>
</evidence>
<feature type="region of interest" description="Disordered" evidence="7">
    <location>
        <begin position="151"/>
        <end position="192"/>
    </location>
</feature>
<keyword evidence="6 8" id="KW-0472">Membrane</keyword>
<comment type="subcellular location">
    <subcellularLocation>
        <location evidence="1">Cell membrane</location>
        <topology evidence="1">Multi-pass membrane protein</topology>
    </subcellularLocation>
</comment>
<name>A0A410E0X3_9CLOT</name>
<reference evidence="9 10" key="1">
    <citation type="submission" date="2018-01" db="EMBL/GenBank/DDBJ databases">
        <title>Genome Sequencing and Assembly of Anaerobacter polyendosporus strain CT4.</title>
        <authorList>
            <person name="Tachaapaikoon C."/>
            <person name="Sutheeworapong S."/>
            <person name="Jenjaroenpun P."/>
            <person name="Wongsurawat T."/>
            <person name="Nookeaw I."/>
            <person name="Cheawchanlertfa P."/>
            <person name="Kosugi A."/>
            <person name="Cheevadhanarak S."/>
            <person name="Ratanakhanokchai K."/>
        </authorList>
    </citation>
    <scope>NUCLEOTIDE SEQUENCE [LARGE SCALE GENOMIC DNA]</scope>
    <source>
        <strain evidence="9 10">CT4</strain>
    </source>
</reference>
<organism evidence="9 10">
    <name type="scientific">Clostridium manihotivorum</name>
    <dbReference type="NCBI Taxonomy" id="2320868"/>
    <lineage>
        <taxon>Bacteria</taxon>
        <taxon>Bacillati</taxon>
        <taxon>Bacillota</taxon>
        <taxon>Clostridia</taxon>
        <taxon>Eubacteriales</taxon>
        <taxon>Clostridiaceae</taxon>
        <taxon>Clostridium</taxon>
    </lineage>
</organism>
<comment type="similarity">
    <text evidence="2">Belongs to the VirD4/TraG family.</text>
</comment>
<dbReference type="EMBL" id="CP025746">
    <property type="protein sequence ID" value="QAA34938.1"/>
    <property type="molecule type" value="Genomic_DNA"/>
</dbReference>
<evidence type="ECO:0000256" key="6">
    <source>
        <dbReference type="ARBA" id="ARBA00023136"/>
    </source>
</evidence>
<dbReference type="SUPFAM" id="SSF52540">
    <property type="entry name" value="P-loop containing nucleoside triphosphate hydrolases"/>
    <property type="match status" value="1"/>
</dbReference>
<feature type="transmembrane region" description="Helical" evidence="8">
    <location>
        <begin position="58"/>
        <end position="79"/>
    </location>
</feature>
<protein>
    <submittedName>
        <fullName evidence="9">Conjugal transfer protein TraG</fullName>
    </submittedName>
</protein>
<dbReference type="GO" id="GO:0005886">
    <property type="term" value="C:plasma membrane"/>
    <property type="evidence" value="ECO:0007669"/>
    <property type="project" value="UniProtKB-SubCell"/>
</dbReference>
<dbReference type="KEGG" id="cmah:C1I91_26685"/>
<dbReference type="PANTHER" id="PTHR37937:SF1">
    <property type="entry name" value="CONJUGATIVE TRANSFER: DNA TRANSPORT"/>
    <property type="match status" value="1"/>
</dbReference>